<gene>
    <name evidence="1" type="ORF">M404DRAFT_146483</name>
</gene>
<organism evidence="1 2">
    <name type="scientific">Pisolithus tinctorius Marx 270</name>
    <dbReference type="NCBI Taxonomy" id="870435"/>
    <lineage>
        <taxon>Eukaryota</taxon>
        <taxon>Fungi</taxon>
        <taxon>Dikarya</taxon>
        <taxon>Basidiomycota</taxon>
        <taxon>Agaricomycotina</taxon>
        <taxon>Agaricomycetes</taxon>
        <taxon>Agaricomycetidae</taxon>
        <taxon>Boletales</taxon>
        <taxon>Sclerodermatineae</taxon>
        <taxon>Pisolithaceae</taxon>
        <taxon>Pisolithus</taxon>
    </lineage>
</organism>
<dbReference type="Proteomes" id="UP000054217">
    <property type="component" value="Unassembled WGS sequence"/>
</dbReference>
<dbReference type="AlphaFoldDB" id="A0A0C3J212"/>
<accession>A0A0C3J212</accession>
<protein>
    <submittedName>
        <fullName evidence="1">Uncharacterized protein</fullName>
    </submittedName>
</protein>
<reference evidence="2" key="2">
    <citation type="submission" date="2015-01" db="EMBL/GenBank/DDBJ databases">
        <title>Evolutionary Origins and Diversification of the Mycorrhizal Mutualists.</title>
        <authorList>
            <consortium name="DOE Joint Genome Institute"/>
            <consortium name="Mycorrhizal Genomics Consortium"/>
            <person name="Kohler A."/>
            <person name="Kuo A."/>
            <person name="Nagy L.G."/>
            <person name="Floudas D."/>
            <person name="Copeland A."/>
            <person name="Barry K.W."/>
            <person name="Cichocki N."/>
            <person name="Veneault-Fourrey C."/>
            <person name="LaButti K."/>
            <person name="Lindquist E.A."/>
            <person name="Lipzen A."/>
            <person name="Lundell T."/>
            <person name="Morin E."/>
            <person name="Murat C."/>
            <person name="Riley R."/>
            <person name="Ohm R."/>
            <person name="Sun H."/>
            <person name="Tunlid A."/>
            <person name="Henrissat B."/>
            <person name="Grigoriev I.V."/>
            <person name="Hibbett D.S."/>
            <person name="Martin F."/>
        </authorList>
    </citation>
    <scope>NUCLEOTIDE SEQUENCE [LARGE SCALE GENOMIC DNA]</scope>
    <source>
        <strain evidence="2">Marx 270</strain>
    </source>
</reference>
<evidence type="ECO:0000313" key="1">
    <source>
        <dbReference type="EMBL" id="KIO03118.1"/>
    </source>
</evidence>
<keyword evidence="2" id="KW-1185">Reference proteome</keyword>
<dbReference type="OrthoDB" id="3197409at2759"/>
<reference evidence="1 2" key="1">
    <citation type="submission" date="2014-04" db="EMBL/GenBank/DDBJ databases">
        <authorList>
            <consortium name="DOE Joint Genome Institute"/>
            <person name="Kuo A."/>
            <person name="Kohler A."/>
            <person name="Costa M.D."/>
            <person name="Nagy L.G."/>
            <person name="Floudas D."/>
            <person name="Copeland A."/>
            <person name="Barry K.W."/>
            <person name="Cichocki N."/>
            <person name="Veneault-Fourrey C."/>
            <person name="LaButti K."/>
            <person name="Lindquist E.A."/>
            <person name="Lipzen A."/>
            <person name="Lundell T."/>
            <person name="Morin E."/>
            <person name="Murat C."/>
            <person name="Sun H."/>
            <person name="Tunlid A."/>
            <person name="Henrissat B."/>
            <person name="Grigoriev I.V."/>
            <person name="Hibbett D.S."/>
            <person name="Martin F."/>
            <person name="Nordberg H.P."/>
            <person name="Cantor M.N."/>
            <person name="Hua S.X."/>
        </authorList>
    </citation>
    <scope>NUCLEOTIDE SEQUENCE [LARGE SCALE GENOMIC DNA]</scope>
    <source>
        <strain evidence="1 2">Marx 270</strain>
    </source>
</reference>
<proteinExistence type="predicted"/>
<sequence length="168" mass="18552">MSSTEPESASSVAPWIQSHLTALFQPTGAAENVKAEPSFDRIFSPDCDVRKNHQPQDFQTFKGEFASQAAGSLGVDVKWEQITSTNDDKPDNPTFVAGSFVVTRVMPFRIRASLAQRVVSVHFSAKVEPQGDDVNRGKRITSFYYTVVDRTPPIHFATPHVAKVEKQG</sequence>
<name>A0A0C3J212_PISTI</name>
<dbReference type="HOGENOM" id="CLU_110827_0_0_1"/>
<evidence type="ECO:0000313" key="2">
    <source>
        <dbReference type="Proteomes" id="UP000054217"/>
    </source>
</evidence>
<dbReference type="InParanoid" id="A0A0C3J212"/>
<dbReference type="EMBL" id="KN831978">
    <property type="protein sequence ID" value="KIO03118.1"/>
    <property type="molecule type" value="Genomic_DNA"/>
</dbReference>